<dbReference type="InterPro" id="IPR019734">
    <property type="entry name" value="TPR_rpt"/>
</dbReference>
<dbReference type="InterPro" id="IPR036890">
    <property type="entry name" value="HATPase_C_sf"/>
</dbReference>
<dbReference type="EC" id="2.7.13.3" evidence="2"/>
<evidence type="ECO:0000256" key="5">
    <source>
        <dbReference type="SAM" id="SignalP"/>
    </source>
</evidence>
<keyword evidence="3" id="KW-0802">TPR repeat</keyword>
<dbReference type="CDD" id="cd00075">
    <property type="entry name" value="HATPase"/>
    <property type="match status" value="1"/>
</dbReference>
<feature type="transmembrane region" description="Helical" evidence="4">
    <location>
        <begin position="382"/>
        <end position="401"/>
    </location>
</feature>
<gene>
    <name evidence="7" type="ORF">ADS77_18295</name>
</gene>
<comment type="catalytic activity">
    <reaction evidence="1">
        <text>ATP + protein L-histidine = ADP + protein N-phospho-L-histidine.</text>
        <dbReference type="EC" id="2.7.13.3"/>
    </reaction>
</comment>
<evidence type="ECO:0000256" key="3">
    <source>
        <dbReference type="PROSITE-ProRule" id="PRU00339"/>
    </source>
</evidence>
<name>A0A0N1EPA5_9GAMM</name>
<dbReference type="SUPFAM" id="SSF55874">
    <property type="entry name" value="ATPase domain of HSP90 chaperone/DNA topoisomerase II/histidine kinase"/>
    <property type="match status" value="1"/>
</dbReference>
<evidence type="ECO:0000256" key="1">
    <source>
        <dbReference type="ARBA" id="ARBA00000085"/>
    </source>
</evidence>
<dbReference type="EMBL" id="LHPH01000027">
    <property type="protein sequence ID" value="KPH58007.1"/>
    <property type="molecule type" value="Genomic_DNA"/>
</dbReference>
<evidence type="ECO:0000256" key="4">
    <source>
        <dbReference type="SAM" id="Phobius"/>
    </source>
</evidence>
<dbReference type="PATRIC" id="fig|187330.3.peg.2306"/>
<keyword evidence="8" id="KW-1185">Reference proteome</keyword>
<feature type="repeat" description="TPR" evidence="3">
    <location>
        <begin position="105"/>
        <end position="138"/>
    </location>
</feature>
<keyword evidence="4" id="KW-0812">Transmembrane</keyword>
<dbReference type="Gene3D" id="3.30.565.10">
    <property type="entry name" value="Histidine kinase-like ATPase, C-terminal domain"/>
    <property type="match status" value="1"/>
</dbReference>
<feature type="domain" description="Histidine kinase" evidence="6">
    <location>
        <begin position="440"/>
        <end position="669"/>
    </location>
</feature>
<feature type="signal peptide" evidence="5">
    <location>
        <begin position="1"/>
        <end position="20"/>
    </location>
</feature>
<evidence type="ECO:0000256" key="2">
    <source>
        <dbReference type="ARBA" id="ARBA00012438"/>
    </source>
</evidence>
<keyword evidence="4" id="KW-1133">Transmembrane helix</keyword>
<dbReference type="InterPro" id="IPR011990">
    <property type="entry name" value="TPR-like_helical_dom_sf"/>
</dbReference>
<dbReference type="InterPro" id="IPR004358">
    <property type="entry name" value="Sig_transdc_His_kin-like_C"/>
</dbReference>
<reference evidence="7 8" key="1">
    <citation type="submission" date="2015-08" db="EMBL/GenBank/DDBJ databases">
        <title>Draft Genome Sequence of Pseudoalteromonas porphyrae UCD-SED14.</title>
        <authorList>
            <person name="Coil D.A."/>
            <person name="Jospin G."/>
            <person name="Lee R.D."/>
            <person name="Eisen J.A."/>
        </authorList>
    </citation>
    <scope>NUCLEOTIDE SEQUENCE [LARGE SCALE GENOMIC DNA]</scope>
    <source>
        <strain evidence="7 8">UCD-SED14</strain>
    </source>
</reference>
<dbReference type="PROSITE" id="PS50005">
    <property type="entry name" value="TPR"/>
    <property type="match status" value="3"/>
</dbReference>
<evidence type="ECO:0000313" key="8">
    <source>
        <dbReference type="Proteomes" id="UP000037848"/>
    </source>
</evidence>
<dbReference type="Pfam" id="PF13424">
    <property type="entry name" value="TPR_12"/>
    <property type="match status" value="2"/>
</dbReference>
<feature type="repeat" description="TPR" evidence="3">
    <location>
        <begin position="144"/>
        <end position="177"/>
    </location>
</feature>
<dbReference type="OrthoDB" id="6315947at2"/>
<dbReference type="SUPFAM" id="SSF48452">
    <property type="entry name" value="TPR-like"/>
    <property type="match status" value="2"/>
</dbReference>
<keyword evidence="4" id="KW-0472">Membrane</keyword>
<sequence>MLRVVLLVILYSLSSVSAFAQSYTNRSFEELRVDLRASYAKNPTEALTQLKNILNNDELNPTQKIVMLNYKAWFELEAKQFEEAMRTLVLYKNLVQRSDKPSLIYGYYNISGGIYTQLGMYQLAIEHFLKALEHTKKDNKNLAQQTLNNLAEVYLQLGRLDEAEDIYRKYLDYATALKNPLSISISTINLINTLIAKQQYAEAKTLALNIIIKLQDNDFKYYLAEAYLLLGEIEQANNDYPLAKQHYEKALSIFQQQGLPEKISQAHFFIAQIYADMGDLNKANTTLALVIASINKQSNLLFVSRVYKFQSSFLESQSLYKQSINAYKKHTNAHTQLVKQQSDVNLAKALAEADSSSKEVEITELTRTKQLKETKAKAFQELSIAITISLLVILFGSFFAVHNIHKREQRLAKTLDELHKTQSQLLEAEKIAALTVLVTGLAHQLNTPIGTAATASSLIEENLKRLSQKFNEKTLSSNDFSKFIQETNEAKDFVINNINRLANIVEEFKALSVSIAPDIPMRVIPLKTFITDRVTTLQNHFKKHISFNVIGTEVSIPTYPSIVSDVIKTLIINAYEHGFVHTDNALITIEISVVNNHAVIIFQDNGSGIDDKILKDIFTPFYSTNMGGNHLGLGLNIVFNAVKQSLNGNICAEPCKLGACFKIVLPLNGPVETL</sequence>
<evidence type="ECO:0000259" key="6">
    <source>
        <dbReference type="PROSITE" id="PS50109"/>
    </source>
</evidence>
<evidence type="ECO:0000313" key="7">
    <source>
        <dbReference type="EMBL" id="KPH58007.1"/>
    </source>
</evidence>
<dbReference type="Gene3D" id="1.10.287.130">
    <property type="match status" value="1"/>
</dbReference>
<dbReference type="PANTHER" id="PTHR43065">
    <property type="entry name" value="SENSOR HISTIDINE KINASE"/>
    <property type="match status" value="1"/>
</dbReference>
<dbReference type="Gene3D" id="1.25.40.10">
    <property type="entry name" value="Tetratricopeptide repeat domain"/>
    <property type="match status" value="2"/>
</dbReference>
<keyword evidence="5" id="KW-0732">Signal</keyword>
<dbReference type="PROSITE" id="PS50109">
    <property type="entry name" value="HIS_KIN"/>
    <property type="match status" value="1"/>
</dbReference>
<comment type="caution">
    <text evidence="7">The sequence shown here is derived from an EMBL/GenBank/DDBJ whole genome shotgun (WGS) entry which is preliminary data.</text>
</comment>
<dbReference type="Pfam" id="PF02518">
    <property type="entry name" value="HATPase_c"/>
    <property type="match status" value="1"/>
</dbReference>
<dbReference type="STRING" id="187330.AMS58_15450"/>
<proteinExistence type="predicted"/>
<dbReference type="SMART" id="SM00387">
    <property type="entry name" value="HATPase_c"/>
    <property type="match status" value="1"/>
</dbReference>
<dbReference type="InterPro" id="IPR003594">
    <property type="entry name" value="HATPase_dom"/>
</dbReference>
<dbReference type="PANTHER" id="PTHR43065:SF42">
    <property type="entry name" value="TWO-COMPONENT SENSOR PPRA"/>
    <property type="match status" value="1"/>
</dbReference>
<dbReference type="GO" id="GO:0004673">
    <property type="term" value="F:protein histidine kinase activity"/>
    <property type="evidence" value="ECO:0007669"/>
    <property type="project" value="UniProtKB-EC"/>
</dbReference>
<organism evidence="7 8">
    <name type="scientific">Pseudoalteromonas porphyrae</name>
    <dbReference type="NCBI Taxonomy" id="187330"/>
    <lineage>
        <taxon>Bacteria</taxon>
        <taxon>Pseudomonadati</taxon>
        <taxon>Pseudomonadota</taxon>
        <taxon>Gammaproteobacteria</taxon>
        <taxon>Alteromonadales</taxon>
        <taxon>Pseudoalteromonadaceae</taxon>
        <taxon>Pseudoalteromonas</taxon>
    </lineage>
</organism>
<dbReference type="Proteomes" id="UP000037848">
    <property type="component" value="Unassembled WGS sequence"/>
</dbReference>
<protein>
    <recommendedName>
        <fullName evidence="2">histidine kinase</fullName>
        <ecNumber evidence="2">2.7.13.3</ecNumber>
    </recommendedName>
</protein>
<dbReference type="SMART" id="SM00028">
    <property type="entry name" value="TPR"/>
    <property type="match status" value="4"/>
</dbReference>
<feature type="repeat" description="TPR" evidence="3">
    <location>
        <begin position="224"/>
        <end position="257"/>
    </location>
</feature>
<dbReference type="InterPro" id="IPR005467">
    <property type="entry name" value="His_kinase_dom"/>
</dbReference>
<accession>A0A0N1EPA5</accession>
<dbReference type="AlphaFoldDB" id="A0A0N1EPA5"/>
<feature type="chain" id="PRO_5005870496" description="histidine kinase" evidence="5">
    <location>
        <begin position="21"/>
        <end position="674"/>
    </location>
</feature>
<dbReference type="RefSeq" id="WP_054455716.1">
    <property type="nucleotide sequence ID" value="NZ_LHPH01000027.1"/>
</dbReference>
<dbReference type="PRINTS" id="PR00344">
    <property type="entry name" value="BCTRLSENSOR"/>
</dbReference>